<gene>
    <name evidence="7" type="ORF">CHILSU_LOCUS999</name>
</gene>
<name>A0ABN8AQQ8_CHISP</name>
<protein>
    <recommendedName>
        <fullName evidence="6">RPA43 OB domain-containing protein</fullName>
    </recommendedName>
</protein>
<organism evidence="7 8">
    <name type="scientific">Chilo suppressalis</name>
    <name type="common">Asiatic rice borer moth</name>
    <dbReference type="NCBI Taxonomy" id="168631"/>
    <lineage>
        <taxon>Eukaryota</taxon>
        <taxon>Metazoa</taxon>
        <taxon>Ecdysozoa</taxon>
        <taxon>Arthropoda</taxon>
        <taxon>Hexapoda</taxon>
        <taxon>Insecta</taxon>
        <taxon>Pterygota</taxon>
        <taxon>Neoptera</taxon>
        <taxon>Endopterygota</taxon>
        <taxon>Lepidoptera</taxon>
        <taxon>Glossata</taxon>
        <taxon>Ditrysia</taxon>
        <taxon>Pyraloidea</taxon>
        <taxon>Crambidae</taxon>
        <taxon>Crambinae</taxon>
        <taxon>Chilo</taxon>
    </lineage>
</organism>
<feature type="domain" description="RPA43 OB" evidence="6">
    <location>
        <begin position="138"/>
        <end position="220"/>
    </location>
</feature>
<dbReference type="InterPro" id="IPR036898">
    <property type="entry name" value="RNA_pol_Rpb7-like_N_sf"/>
</dbReference>
<evidence type="ECO:0000259" key="6">
    <source>
        <dbReference type="Pfam" id="PF17875"/>
    </source>
</evidence>
<keyword evidence="8" id="KW-1185">Reference proteome</keyword>
<dbReference type="PANTHER" id="PTHR12709:SF5">
    <property type="entry name" value="DNA-DIRECTED RNA POLYMERASE I SUBUNIT RPA43"/>
    <property type="match status" value="1"/>
</dbReference>
<comment type="subcellular location">
    <subcellularLocation>
        <location evidence="1">Nucleus</location>
    </subcellularLocation>
</comment>
<dbReference type="InterPro" id="IPR041178">
    <property type="entry name" value="RPA43_OB"/>
</dbReference>
<evidence type="ECO:0000256" key="3">
    <source>
        <dbReference type="ARBA" id="ARBA00023163"/>
    </source>
</evidence>
<evidence type="ECO:0000256" key="5">
    <source>
        <dbReference type="SAM" id="MobiDB-lite"/>
    </source>
</evidence>
<proteinExistence type="predicted"/>
<dbReference type="InterPro" id="IPR045113">
    <property type="entry name" value="Rpb7-like"/>
</dbReference>
<dbReference type="PANTHER" id="PTHR12709">
    <property type="entry name" value="DNA-DIRECTED RNA POLYMERASE II, III"/>
    <property type="match status" value="1"/>
</dbReference>
<evidence type="ECO:0000313" key="8">
    <source>
        <dbReference type="Proteomes" id="UP001153292"/>
    </source>
</evidence>
<feature type="compositionally biased region" description="Basic and acidic residues" evidence="5">
    <location>
        <begin position="294"/>
        <end position="312"/>
    </location>
</feature>
<accession>A0ABN8AQQ8</accession>
<feature type="region of interest" description="Disordered" evidence="5">
    <location>
        <begin position="294"/>
        <end position="323"/>
    </location>
</feature>
<dbReference type="Proteomes" id="UP001153292">
    <property type="component" value="Chromosome 10"/>
</dbReference>
<dbReference type="Gene3D" id="2.40.50.1060">
    <property type="match status" value="1"/>
</dbReference>
<dbReference type="Pfam" id="PF17875">
    <property type="entry name" value="RPA43_OB"/>
    <property type="match status" value="1"/>
</dbReference>
<keyword evidence="2" id="KW-0240">DNA-directed RNA polymerase</keyword>
<evidence type="ECO:0000256" key="2">
    <source>
        <dbReference type="ARBA" id="ARBA00022478"/>
    </source>
</evidence>
<keyword evidence="3" id="KW-0804">Transcription</keyword>
<reference evidence="7" key="1">
    <citation type="submission" date="2021-12" db="EMBL/GenBank/DDBJ databases">
        <authorList>
            <person name="King R."/>
        </authorList>
    </citation>
    <scope>NUCLEOTIDE SEQUENCE</scope>
</reference>
<keyword evidence="4" id="KW-0539">Nucleus</keyword>
<evidence type="ECO:0000313" key="7">
    <source>
        <dbReference type="EMBL" id="CAH0397899.1"/>
    </source>
</evidence>
<dbReference type="EMBL" id="OU963903">
    <property type="protein sequence ID" value="CAH0397899.1"/>
    <property type="molecule type" value="Genomic_DNA"/>
</dbReference>
<dbReference type="Gene3D" id="3.30.1490.120">
    <property type="entry name" value="RNA polymerase Rpb7-like, N-terminal domain"/>
    <property type="match status" value="1"/>
</dbReference>
<sequence>MQNLTCVASIKQRKPQTHKKKLCELNAYYFSLCQYISKMSTIITFDLKELRKLVNDKNSCVVEKKVTQNLALQPWCLGNPKESVKTLLDYKIGKFDKEFNGILLSYKNLCILQNVGSIRNDNADIHFQVQADYFIFTPYVGATLKGVVNKKSSTHLGILVHRVFNVVIPRPTEEPGNKWIGEGIEEGQQVVFQIVVLDLFGALPYIRGQLDERWLKQFPDDDNEVEEYSNESISVSYINFDKTKPHTQKQSKDHGKSCVDQICDMSPERKPENGDLSSTKCGKKDNVAVIDKLKIKTKSTDSDNQTDKEEVSIRQSKKRKKKI</sequence>
<evidence type="ECO:0000256" key="4">
    <source>
        <dbReference type="ARBA" id="ARBA00023242"/>
    </source>
</evidence>
<evidence type="ECO:0000256" key="1">
    <source>
        <dbReference type="ARBA" id="ARBA00004123"/>
    </source>
</evidence>